<keyword evidence="7" id="KW-0805">Transcription regulation</keyword>
<feature type="compositionally biased region" description="Low complexity" evidence="13">
    <location>
        <begin position="386"/>
        <end position="400"/>
    </location>
</feature>
<feature type="region of interest" description="Disordered" evidence="13">
    <location>
        <begin position="607"/>
        <end position="748"/>
    </location>
</feature>
<feature type="region of interest" description="Disordered" evidence="13">
    <location>
        <begin position="217"/>
        <end position="289"/>
    </location>
</feature>
<feature type="compositionally biased region" description="Low complexity" evidence="13">
    <location>
        <begin position="144"/>
        <end position="160"/>
    </location>
</feature>
<feature type="region of interest" description="Disordered" evidence="13">
    <location>
        <begin position="326"/>
        <end position="588"/>
    </location>
</feature>
<evidence type="ECO:0000256" key="1">
    <source>
        <dbReference type="ARBA" id="ARBA00004123"/>
    </source>
</evidence>
<dbReference type="Pfam" id="PF18876">
    <property type="entry name" value="AFF4_CHD"/>
    <property type="match status" value="1"/>
</dbReference>
<feature type="region of interest" description="Disordered" evidence="13">
    <location>
        <begin position="1"/>
        <end position="42"/>
    </location>
</feature>
<sequence length="863" mass="92325">MSESDSSDSSSSESSSESSDCDEEDNEQGQEKMEGMLPEAPLPMEEVGWEKVLPTVCDSITPLKKTPPHFVAKTPQLSSVIPASFHLPTISPLAPDSPAHSQPSFTSILSSCSSSSPPKPPVSSFSGFGGFVLGANLLGGTQTSSEAENPSSSHSLDFLGSSANVTSGGVPVYSRASGEMKTTLLEAHTDSLGFSGVASLTSSSAPVFATSLETAAVGEASGSESDGEGAGGESGSESDDESSDGEEDSDGSSSSGDEGEEKINPTSQHPLLETVAAVPKSSVGSSVSSTAFFSGDDSFSFQGGGFFNDEDFHFLSRLQAGAENAEMDMDDVDALSHEPSASFVSELQPGSLDVQSNTDVEMGSEKPPPEVNVPPTQQERPVNLVSSDSALTSSTSNSRTQPQAGGVSMAGTSATAMVTPSRITTQLSVDGATSQTAGKKRKLERQSSLVTASDLVPLPPPARKTPRTTSAAPRVRRHSSLSSFSVSSDSSSSSSDSSGDEDSDADEDSKSRLSNSVVRLSSPQPSTLSHTSSSSTSGITSQNAPSLPPASGPLLANRRGSIVAPLQQGGLEAGELEEEEMEGEWTEGGRIESLLVKISLQTVDFQKEQKPKAKVGPYNVTAPSKPPRRRSTVDSSTHEDLSRLPGGHHGVDHDRGMYGRQRDRDDDHHGQYGRTDFHRDDARRPHRGSGWDSRESWSGGRHGARPGRSHDRDTHHHRNRNWDEYGAYDDTRSRGRSHPSNRNLSAEECLREARKRKHEADRTRPPGIDKAKAYLESVAYFMRHGDAIEREAQSWDGAQTRSPFRLYMDTITLMKYCRSWASDCKQLVALCMRCVSVLYWKLFQLKQTSAANIQKVCLNYVRM</sequence>
<feature type="domain" description="AF4/FMR2 C-terminal homology" evidence="14">
    <location>
        <begin position="738"/>
        <end position="856"/>
    </location>
</feature>
<keyword evidence="9" id="KW-0804">Transcription</keyword>
<feature type="compositionally biased region" description="Low complexity" evidence="13">
    <location>
        <begin position="480"/>
        <end position="497"/>
    </location>
</feature>
<dbReference type="AlphaFoldDB" id="A0AA35X4B9"/>
<comment type="function">
    <text evidence="11">Has a role in transcriptional regulation. Acts in parallel with the Ras/MAPK and the PI3K/PKB pathways in the control of cell identity and cellular growth. Essential for regulation of the cytoskeleton and cell growth but not for cell proliferation or growth rate. Required specifically for the microtubule-based basal transport of lipid droplets. Plays a partially redundant function downstream of Raf in cell fate specification in the developing eye. Pair-rule protein that regulates embryonic cellularization, gastrulation and segmentation.</text>
</comment>
<keyword evidence="6" id="KW-0562">Pair-rule protein</keyword>
<gene>
    <name evidence="15" type="ORF">GBAR_LOCUS21789</name>
</gene>
<dbReference type="InterPro" id="IPR043640">
    <property type="entry name" value="AF4/FMR2_CHD"/>
</dbReference>
<keyword evidence="8" id="KW-0238">DNA-binding</keyword>
<feature type="compositionally biased region" description="Acidic residues" evidence="13">
    <location>
        <begin position="574"/>
        <end position="585"/>
    </location>
</feature>
<feature type="compositionally biased region" description="Acidic residues" evidence="13">
    <location>
        <begin position="19"/>
        <end position="28"/>
    </location>
</feature>
<keyword evidence="10" id="KW-0539">Nucleus</keyword>
<evidence type="ECO:0000256" key="9">
    <source>
        <dbReference type="ARBA" id="ARBA00023163"/>
    </source>
</evidence>
<evidence type="ECO:0000256" key="13">
    <source>
        <dbReference type="SAM" id="MobiDB-lite"/>
    </source>
</evidence>
<dbReference type="GO" id="GO:0010468">
    <property type="term" value="P:regulation of gene expression"/>
    <property type="evidence" value="ECO:0007669"/>
    <property type="project" value="InterPro"/>
</dbReference>
<proteinExistence type="inferred from homology"/>
<evidence type="ECO:0000256" key="3">
    <source>
        <dbReference type="ARBA" id="ARBA00021888"/>
    </source>
</evidence>
<feature type="compositionally biased region" description="Acidic residues" evidence="13">
    <location>
        <begin position="236"/>
        <end position="250"/>
    </location>
</feature>
<evidence type="ECO:0000313" key="16">
    <source>
        <dbReference type="Proteomes" id="UP001174909"/>
    </source>
</evidence>
<dbReference type="PANTHER" id="PTHR10528">
    <property type="entry name" value="AF4/FMR2 FAMILY MEMBER"/>
    <property type="match status" value="1"/>
</dbReference>
<reference evidence="15" key="1">
    <citation type="submission" date="2023-03" db="EMBL/GenBank/DDBJ databases">
        <authorList>
            <person name="Steffen K."/>
            <person name="Cardenas P."/>
        </authorList>
    </citation>
    <scope>NUCLEOTIDE SEQUENCE</scope>
</reference>
<comment type="caution">
    <text evidence="15">The sequence shown here is derived from an EMBL/GenBank/DDBJ whole genome shotgun (WGS) entry which is preliminary data.</text>
</comment>
<feature type="compositionally biased region" description="Low complexity" evidence="13">
    <location>
        <begin position="512"/>
        <end position="545"/>
    </location>
</feature>
<feature type="compositionally biased region" description="Acidic residues" evidence="13">
    <location>
        <begin position="498"/>
        <end position="507"/>
    </location>
</feature>
<dbReference type="InterPro" id="IPR007797">
    <property type="entry name" value="AF4/FMR2"/>
</dbReference>
<evidence type="ECO:0000256" key="7">
    <source>
        <dbReference type="ARBA" id="ARBA00023015"/>
    </source>
</evidence>
<evidence type="ECO:0000256" key="10">
    <source>
        <dbReference type="ARBA" id="ARBA00023242"/>
    </source>
</evidence>
<evidence type="ECO:0000256" key="6">
    <source>
        <dbReference type="ARBA" id="ARBA00022788"/>
    </source>
</evidence>
<organism evidence="15 16">
    <name type="scientific">Geodia barretti</name>
    <name type="common">Barrett's horny sponge</name>
    <dbReference type="NCBI Taxonomy" id="519541"/>
    <lineage>
        <taxon>Eukaryota</taxon>
        <taxon>Metazoa</taxon>
        <taxon>Porifera</taxon>
        <taxon>Demospongiae</taxon>
        <taxon>Heteroscleromorpha</taxon>
        <taxon>Tetractinellida</taxon>
        <taxon>Astrophorina</taxon>
        <taxon>Geodiidae</taxon>
        <taxon>Geodia</taxon>
    </lineage>
</organism>
<dbReference type="PANTHER" id="PTHR10528:SF17">
    <property type="entry name" value="AF4_FMR2 FAMILY MEMBER LILLI"/>
    <property type="match status" value="1"/>
</dbReference>
<dbReference type="Proteomes" id="UP001174909">
    <property type="component" value="Unassembled WGS sequence"/>
</dbReference>
<keyword evidence="5" id="KW-0597">Phosphoprotein</keyword>
<evidence type="ECO:0000313" key="15">
    <source>
        <dbReference type="EMBL" id="CAI8039206.1"/>
    </source>
</evidence>
<name>A0AA35X4B9_GEOBA</name>
<evidence type="ECO:0000256" key="11">
    <source>
        <dbReference type="ARBA" id="ARBA00024653"/>
    </source>
</evidence>
<feature type="region of interest" description="Disordered" evidence="13">
    <location>
        <begin position="141"/>
        <end position="160"/>
    </location>
</feature>
<dbReference type="GO" id="GO:0007366">
    <property type="term" value="P:periodic partitioning by pair rule gene"/>
    <property type="evidence" value="ECO:0007669"/>
    <property type="project" value="UniProtKB-KW"/>
</dbReference>
<feature type="compositionally biased region" description="Low complexity" evidence="13">
    <location>
        <begin position="1"/>
        <end position="18"/>
    </location>
</feature>
<protein>
    <recommendedName>
        <fullName evidence="3">AF4/FMR2 family member lilli</fullName>
    </recommendedName>
    <alternativeName>
        <fullName evidence="12">Protein lilliputian</fullName>
    </alternativeName>
</protein>
<dbReference type="GO" id="GO:0032783">
    <property type="term" value="C:super elongation complex"/>
    <property type="evidence" value="ECO:0007669"/>
    <property type="project" value="TreeGrafter"/>
</dbReference>
<keyword evidence="4" id="KW-0217">Developmental protein</keyword>
<accession>A0AA35X4B9</accession>
<dbReference type="GO" id="GO:0003677">
    <property type="term" value="F:DNA binding"/>
    <property type="evidence" value="ECO:0007669"/>
    <property type="project" value="UniProtKB-KW"/>
</dbReference>
<evidence type="ECO:0000256" key="4">
    <source>
        <dbReference type="ARBA" id="ARBA00022473"/>
    </source>
</evidence>
<feature type="compositionally biased region" description="Basic and acidic residues" evidence="13">
    <location>
        <begin position="649"/>
        <end position="683"/>
    </location>
</feature>
<comment type="similarity">
    <text evidence="2">Belongs to the AF4 family.</text>
</comment>
<keyword evidence="16" id="KW-1185">Reference proteome</keyword>
<evidence type="ECO:0000256" key="12">
    <source>
        <dbReference type="ARBA" id="ARBA00032149"/>
    </source>
</evidence>
<evidence type="ECO:0000259" key="14">
    <source>
        <dbReference type="Pfam" id="PF18876"/>
    </source>
</evidence>
<feature type="non-terminal residue" evidence="15">
    <location>
        <position position="1"/>
    </location>
</feature>
<evidence type="ECO:0000256" key="8">
    <source>
        <dbReference type="ARBA" id="ARBA00023125"/>
    </source>
</evidence>
<dbReference type="EMBL" id="CASHTH010003030">
    <property type="protein sequence ID" value="CAI8039206.1"/>
    <property type="molecule type" value="Genomic_DNA"/>
</dbReference>
<feature type="compositionally biased region" description="Polar residues" evidence="13">
    <location>
        <begin position="410"/>
        <end position="437"/>
    </location>
</feature>
<evidence type="ECO:0000256" key="5">
    <source>
        <dbReference type="ARBA" id="ARBA00022553"/>
    </source>
</evidence>
<comment type="subcellular location">
    <subcellularLocation>
        <location evidence="1">Nucleus</location>
    </subcellularLocation>
</comment>
<evidence type="ECO:0000256" key="2">
    <source>
        <dbReference type="ARBA" id="ARBA00007354"/>
    </source>
</evidence>